<feature type="region of interest" description="Disordered" evidence="1">
    <location>
        <begin position="265"/>
        <end position="317"/>
    </location>
</feature>
<dbReference type="EMBL" id="JAVRRD010000018">
    <property type="protein sequence ID" value="KAK5050070.1"/>
    <property type="molecule type" value="Genomic_DNA"/>
</dbReference>
<accession>A0AAV9N6E5</accession>
<feature type="compositionally biased region" description="Basic residues" evidence="1">
    <location>
        <begin position="152"/>
        <end position="169"/>
    </location>
</feature>
<reference evidence="2 3" key="1">
    <citation type="submission" date="2023-08" db="EMBL/GenBank/DDBJ databases">
        <title>Black Yeasts Isolated from many extreme environments.</title>
        <authorList>
            <person name="Coleine C."/>
            <person name="Stajich J.E."/>
            <person name="Selbmann L."/>
        </authorList>
    </citation>
    <scope>NUCLEOTIDE SEQUENCE [LARGE SCALE GENOMIC DNA]</scope>
    <source>
        <strain evidence="2 3">CCFEE 5792</strain>
    </source>
</reference>
<dbReference type="AlphaFoldDB" id="A0AAV9N6E5"/>
<comment type="caution">
    <text evidence="2">The sequence shown here is derived from an EMBL/GenBank/DDBJ whole genome shotgun (WGS) entry which is preliminary data.</text>
</comment>
<evidence type="ECO:0008006" key="4">
    <source>
        <dbReference type="Google" id="ProtNLM"/>
    </source>
</evidence>
<feature type="compositionally biased region" description="Acidic residues" evidence="1">
    <location>
        <begin position="277"/>
        <end position="308"/>
    </location>
</feature>
<dbReference type="RefSeq" id="XP_064704880.1">
    <property type="nucleotide sequence ID" value="XM_064847768.1"/>
</dbReference>
<feature type="compositionally biased region" description="Acidic residues" evidence="1">
    <location>
        <begin position="179"/>
        <end position="196"/>
    </location>
</feature>
<evidence type="ECO:0000256" key="1">
    <source>
        <dbReference type="SAM" id="MobiDB-lite"/>
    </source>
</evidence>
<proteinExistence type="predicted"/>
<evidence type="ECO:0000313" key="3">
    <source>
        <dbReference type="Proteomes" id="UP001358417"/>
    </source>
</evidence>
<organism evidence="2 3">
    <name type="scientific">Exophiala bonariae</name>
    <dbReference type="NCBI Taxonomy" id="1690606"/>
    <lineage>
        <taxon>Eukaryota</taxon>
        <taxon>Fungi</taxon>
        <taxon>Dikarya</taxon>
        <taxon>Ascomycota</taxon>
        <taxon>Pezizomycotina</taxon>
        <taxon>Eurotiomycetes</taxon>
        <taxon>Chaetothyriomycetidae</taxon>
        <taxon>Chaetothyriales</taxon>
        <taxon>Herpotrichiellaceae</taxon>
        <taxon>Exophiala</taxon>
    </lineage>
</organism>
<feature type="compositionally biased region" description="Basic and acidic residues" evidence="1">
    <location>
        <begin position="532"/>
        <end position="542"/>
    </location>
</feature>
<dbReference type="Proteomes" id="UP001358417">
    <property type="component" value="Unassembled WGS sequence"/>
</dbReference>
<feature type="region of interest" description="Disordered" evidence="1">
    <location>
        <begin position="532"/>
        <end position="562"/>
    </location>
</feature>
<protein>
    <recommendedName>
        <fullName evidence="4">HTH myb-type domain-containing protein</fullName>
    </recommendedName>
</protein>
<sequence>MVGSNARPGTRDLVRWNEELDKGLLLTIQYACGEAGIKLPWARIAEVMGPKFSEGSITQHLAKIRKKMAEHGIPVPPALKRGYVAKAPSKIYGAAGSPSNLTVPPVTPLYADTPKVGPQVPNFYGTPMTPAGGGDDYDQGTPSRAPTAKATIKARARARAAAKPGKGKGKGVAGQVAMSDEDEDDGPMPELYDSDEEFKVPRKKLKLTTRKPQANKPDNTLSQVKVEKNGSPTVFNTMAGIPAHPSPGGSADIVPIIEPVTPRQTRGVKRDYSMMGDTDESDNNASDEGETVCVGDGEEDEDEDDGGDGDQLGAAIANPPETITRTSGLLPVDGMFPDVSSVAQQDFHLPFEFDYNDPLLNNLGYNAALHATQNAPLNFNASTLPTSMGGPSLTYNSFQQNMANGMMGGMTPSMFPLHNIQSQPQPMYGGLLPSASFQSNIPQASYGNFNHSASFPNFVPQSVTYPGTPAIGTMGPPPIPFPASGSSATDMSGMTVGTNSRQTSIASAPLGPIDSEMTPLSSDEFKQMEQVAGEEREKERAWAHHQAGGEFDTYLQGGSEHD</sequence>
<keyword evidence="3" id="KW-1185">Reference proteome</keyword>
<gene>
    <name evidence="2" type="ORF">LTR84_004190</name>
</gene>
<dbReference type="GeneID" id="89972369"/>
<evidence type="ECO:0000313" key="2">
    <source>
        <dbReference type="EMBL" id="KAK5050070.1"/>
    </source>
</evidence>
<name>A0AAV9N6E5_9EURO</name>
<feature type="region of interest" description="Disordered" evidence="1">
    <location>
        <begin position="125"/>
        <end position="199"/>
    </location>
</feature>